<dbReference type="Proteomes" id="UP000522081">
    <property type="component" value="Unassembled WGS sequence"/>
</dbReference>
<reference evidence="1 2" key="1">
    <citation type="submission" date="2020-07" db="EMBL/GenBank/DDBJ databases">
        <title>Genomic Encyclopedia of Type Strains, Phase IV (KMG-IV): sequencing the most valuable type-strain genomes for metagenomic binning, comparative biology and taxonomic classification.</title>
        <authorList>
            <person name="Goeker M."/>
        </authorList>
    </citation>
    <scope>NUCLEOTIDE SEQUENCE [LARGE SCALE GENOMIC DNA]</scope>
    <source>
        <strain evidence="1 2">DSM 29043</strain>
    </source>
</reference>
<protein>
    <submittedName>
        <fullName evidence="1">Uncharacterized protein</fullName>
    </submittedName>
</protein>
<dbReference type="AlphaFoldDB" id="A0A7Y9XU73"/>
<proteinExistence type="predicted"/>
<comment type="caution">
    <text evidence="1">The sequence shown here is derived from an EMBL/GenBank/DDBJ whole genome shotgun (WGS) entry which is preliminary data.</text>
</comment>
<sequence length="120" mass="12196">MYEHILATFVALDEAEALVRIEELYSATTLADDLCGHSATRPTSAAAAAKAPTRGSAAAAAAAAEAVLGEAIASAVASESIISSETILSGIERIETLFSDTIPLVASPATTPSVKTHLLE</sequence>
<evidence type="ECO:0000313" key="2">
    <source>
        <dbReference type="Proteomes" id="UP000522081"/>
    </source>
</evidence>
<accession>A0A7Y9XU73</accession>
<organism evidence="1 2">
    <name type="scientific">Novosphingobium marinum</name>
    <dbReference type="NCBI Taxonomy" id="1514948"/>
    <lineage>
        <taxon>Bacteria</taxon>
        <taxon>Pseudomonadati</taxon>
        <taxon>Pseudomonadota</taxon>
        <taxon>Alphaproteobacteria</taxon>
        <taxon>Sphingomonadales</taxon>
        <taxon>Sphingomonadaceae</taxon>
        <taxon>Novosphingobium</taxon>
    </lineage>
</organism>
<gene>
    <name evidence="1" type="ORF">FHS75_000998</name>
</gene>
<evidence type="ECO:0000313" key="1">
    <source>
        <dbReference type="EMBL" id="NYH94679.1"/>
    </source>
</evidence>
<name>A0A7Y9XU73_9SPHN</name>
<dbReference type="EMBL" id="JACBZF010000002">
    <property type="protein sequence ID" value="NYH94679.1"/>
    <property type="molecule type" value="Genomic_DNA"/>
</dbReference>
<keyword evidence="2" id="KW-1185">Reference proteome</keyword>